<feature type="transmembrane region" description="Helical" evidence="1">
    <location>
        <begin position="184"/>
        <end position="202"/>
    </location>
</feature>
<organism evidence="2 3">
    <name type="scientific">Maribacter algicola</name>
    <dbReference type="NCBI Taxonomy" id="2498892"/>
    <lineage>
        <taxon>Bacteria</taxon>
        <taxon>Pseudomonadati</taxon>
        <taxon>Bacteroidota</taxon>
        <taxon>Flavobacteriia</taxon>
        <taxon>Flavobacteriales</taxon>
        <taxon>Flavobacteriaceae</taxon>
        <taxon>Maribacter</taxon>
    </lineage>
</organism>
<keyword evidence="1" id="KW-1133">Transmembrane helix</keyword>
<dbReference type="EMBL" id="QUSX01000002">
    <property type="protein sequence ID" value="RRQ48147.1"/>
    <property type="molecule type" value="Genomic_DNA"/>
</dbReference>
<feature type="transmembrane region" description="Helical" evidence="1">
    <location>
        <begin position="160"/>
        <end position="178"/>
    </location>
</feature>
<keyword evidence="3" id="KW-1185">Reference proteome</keyword>
<comment type="caution">
    <text evidence="2">The sequence shown here is derived from an EMBL/GenBank/DDBJ whole genome shotgun (WGS) entry which is preliminary data.</text>
</comment>
<feature type="transmembrane region" description="Helical" evidence="1">
    <location>
        <begin position="121"/>
        <end position="139"/>
    </location>
</feature>
<dbReference type="OrthoDB" id="1162022at2"/>
<accession>A0A3R8Q219</accession>
<feature type="transmembrane region" description="Helical" evidence="1">
    <location>
        <begin position="97"/>
        <end position="115"/>
    </location>
</feature>
<dbReference type="AlphaFoldDB" id="A0A3R8Q219"/>
<feature type="transmembrane region" description="Helical" evidence="1">
    <location>
        <begin position="66"/>
        <end position="85"/>
    </location>
</feature>
<dbReference type="RefSeq" id="WP_125222870.1">
    <property type="nucleotide sequence ID" value="NZ_QUSX01000002.1"/>
</dbReference>
<evidence type="ECO:0000313" key="3">
    <source>
        <dbReference type="Proteomes" id="UP000286990"/>
    </source>
</evidence>
<dbReference type="Proteomes" id="UP000286990">
    <property type="component" value="Unassembled WGS sequence"/>
</dbReference>
<proteinExistence type="predicted"/>
<feature type="transmembrane region" description="Helical" evidence="1">
    <location>
        <begin position="6"/>
        <end position="30"/>
    </location>
</feature>
<sequence>MENFITLLIYIHAFFGGLALLAGSLAIASRKGKSLHKASGRLFYHCMLASAIVALIISVLPGHENAFLFAIGMFSCYLLLAGYRGLRFKNSTMNLKLDKLISLSVVLVGLCMVFMPLVFNHGLHIVLLLFGSAAIIFGIRDLRIFNKPESLRENWLRIHIGKMTGAYIASFSAFLVVNQFFHPLVNWLLPSILGSIFIAYWIRKSNHKKKLETEIS</sequence>
<reference evidence="3" key="1">
    <citation type="submission" date="2018-12" db="EMBL/GenBank/DDBJ databases">
        <title>Maribacter lutimaris sp. nov., isolated from marine sediment.</title>
        <authorList>
            <person name="Kim K.K."/>
        </authorList>
    </citation>
    <scope>NUCLEOTIDE SEQUENCE [LARGE SCALE GENOMIC DNA]</scope>
    <source>
        <strain evidence="3">PoM-212</strain>
    </source>
</reference>
<name>A0A3R8Q219_9FLAO</name>
<keyword evidence="1" id="KW-0472">Membrane</keyword>
<protein>
    <submittedName>
        <fullName evidence="2">DUF2306 domain-containing protein</fullName>
    </submittedName>
</protein>
<evidence type="ECO:0000313" key="2">
    <source>
        <dbReference type="EMBL" id="RRQ48147.1"/>
    </source>
</evidence>
<gene>
    <name evidence="2" type="ORF">DZC72_10505</name>
</gene>
<evidence type="ECO:0000256" key="1">
    <source>
        <dbReference type="SAM" id="Phobius"/>
    </source>
</evidence>
<keyword evidence="1" id="KW-0812">Transmembrane</keyword>
<feature type="transmembrane region" description="Helical" evidence="1">
    <location>
        <begin position="42"/>
        <end position="60"/>
    </location>
</feature>